<keyword evidence="2" id="KW-1185">Reference proteome</keyword>
<dbReference type="OrthoDB" id="7840472at2"/>
<proteinExistence type="predicted"/>
<protein>
    <submittedName>
        <fullName evidence="1">Uncharacterized protein</fullName>
    </submittedName>
</protein>
<dbReference type="EMBL" id="CP041690">
    <property type="protein sequence ID" value="QEE18878.1"/>
    <property type="molecule type" value="Genomic_DNA"/>
</dbReference>
<accession>A0A5B9DKI1</accession>
<evidence type="ECO:0000313" key="1">
    <source>
        <dbReference type="EMBL" id="QEE18878.1"/>
    </source>
</evidence>
<dbReference type="AlphaFoldDB" id="A0A5B9DKI1"/>
<dbReference type="RefSeq" id="WP_147654779.1">
    <property type="nucleotide sequence ID" value="NZ_BMFM01000001.1"/>
</dbReference>
<dbReference type="KEGG" id="yti:FNA67_01205"/>
<name>A0A5B9DKI1_9HYPH</name>
<organism evidence="1 2">
    <name type="scientific">Paradevosia tibetensis</name>
    <dbReference type="NCBI Taxonomy" id="1447062"/>
    <lineage>
        <taxon>Bacteria</taxon>
        <taxon>Pseudomonadati</taxon>
        <taxon>Pseudomonadota</taxon>
        <taxon>Alphaproteobacteria</taxon>
        <taxon>Hyphomicrobiales</taxon>
        <taxon>Devosiaceae</taxon>
        <taxon>Paradevosia</taxon>
    </lineage>
</organism>
<evidence type="ECO:0000313" key="2">
    <source>
        <dbReference type="Proteomes" id="UP000321062"/>
    </source>
</evidence>
<reference evidence="1 2" key="1">
    <citation type="journal article" date="2015" name="Int. J. Syst. Evol. Microbiol.">
        <title>Youhaiella tibetensis gen. nov., sp. nov., isolated from subsurface sediment.</title>
        <authorList>
            <person name="Wang Y.X."/>
            <person name="Huang F.Q."/>
            <person name="Nogi Y."/>
            <person name="Pang S.J."/>
            <person name="Wang P.K."/>
            <person name="Lv J."/>
        </authorList>
    </citation>
    <scope>NUCLEOTIDE SEQUENCE [LARGE SCALE GENOMIC DNA]</scope>
    <source>
        <strain evidence="2">fig4</strain>
    </source>
</reference>
<sequence>MATVSVHWADDTLKHYAELISRVDRENPVIMPRIVNQVGNRAKTIVIRNLTKQTGLPRKTIVKAVGDPSRATAGKLSYTMVTRGGFIRVKYLGAREVRGGVRAKPFGKSTLFEGAFMKGGTFPRRVNVPAFNGHAYRRLNKSGTKITQVRSQVRIPHEMTTGATVRAFEQVAGPLLEQRVVRMLGRYFAK</sequence>
<dbReference type="Proteomes" id="UP000321062">
    <property type="component" value="Chromosome"/>
</dbReference>
<gene>
    <name evidence="1" type="ORF">FNA67_01205</name>
</gene>